<dbReference type="PANTHER" id="PTHR43237:SF4">
    <property type="entry name" value="NADP-DEPENDENT MALIC ENZYME"/>
    <property type="match status" value="1"/>
</dbReference>
<feature type="domain" description="ACT" evidence="2">
    <location>
        <begin position="12"/>
        <end position="86"/>
    </location>
</feature>
<evidence type="ECO:0000259" key="2">
    <source>
        <dbReference type="PROSITE" id="PS51671"/>
    </source>
</evidence>
<gene>
    <name evidence="3" type="ORF">BRM3_09260</name>
</gene>
<evidence type="ECO:0000313" key="4">
    <source>
        <dbReference type="Proteomes" id="UP001164305"/>
    </source>
</evidence>
<dbReference type="SMART" id="SM01274">
    <property type="entry name" value="malic"/>
    <property type="match status" value="1"/>
</dbReference>
<proteinExistence type="predicted"/>
<dbReference type="Gene3D" id="3.40.50.720">
    <property type="entry name" value="NAD(P)-binding Rossmann-like Domain"/>
    <property type="match status" value="1"/>
</dbReference>
<sequence length="486" mass="51582">MSPAPSVSYSITVRLEFDAHSAAVSEITSCIEEHGGSVTALDVSASGPQRMRADVTVMTAGNEHAMEVVEALRDLSGVELGKVSDRTFLAHLGGKLTVESKVPIRHRDDLSMVYTPGVARVVKAIAENPDDARRLTIKRNTVAVVSDGSAILGLGDLGPLAAMPVMEGKAALFKRFANIDAFPICLDAHSVDDIVSHVKAIAPVFAGINLEDISAPRCFEIEDRLRKELDIPVFHDDQHGTAIVVVAALRNALRVVGKELETSRIVLSGAGAAGTAILRLLRAAGARDIVVTDIHGIVHEDREQLDGRLPWIAEVTNPRGLTGTLQDAIRGADVFIGVSAGNILTADDVATMADRSIVFAMANPTPEIDPAEAAKHAEVVATGRSDFANQINNVLAFPGVFRGLLDAHARDVNDRMLLAAAEALADVVSPDELNPTYIVPSVFNERVTKSVASAVERVAREDAGTVDAITGAMRVVYADEIVMPTD</sequence>
<dbReference type="Proteomes" id="UP001164305">
    <property type="component" value="Chromosome"/>
</dbReference>
<dbReference type="InterPro" id="IPR045213">
    <property type="entry name" value="Malic_NAD-bd_bact_type"/>
</dbReference>
<dbReference type="EMBL" id="CP107020">
    <property type="protein sequence ID" value="UYG15833.1"/>
    <property type="molecule type" value="Genomic_DNA"/>
</dbReference>
<name>A0ABY6FY30_9MICO</name>
<dbReference type="PANTHER" id="PTHR43237">
    <property type="entry name" value="NADP-DEPENDENT MALIC ENZYME"/>
    <property type="match status" value="1"/>
</dbReference>
<dbReference type="SMART" id="SM00919">
    <property type="entry name" value="Malic_M"/>
    <property type="match status" value="1"/>
</dbReference>
<dbReference type="SUPFAM" id="SSF51735">
    <property type="entry name" value="NAD(P)-binding Rossmann-fold domains"/>
    <property type="match status" value="1"/>
</dbReference>
<protein>
    <submittedName>
        <fullName evidence="3">NAD-dependent malic enzyme</fullName>
    </submittedName>
</protein>
<dbReference type="Gene3D" id="3.30.70.260">
    <property type="match status" value="1"/>
</dbReference>
<dbReference type="InterPro" id="IPR051674">
    <property type="entry name" value="Malate_Decarboxylase"/>
</dbReference>
<dbReference type="InterPro" id="IPR046346">
    <property type="entry name" value="Aminoacid_DH-like_N_sf"/>
</dbReference>
<dbReference type="RefSeq" id="WP_263593047.1">
    <property type="nucleotide sequence ID" value="NZ_CP107020.1"/>
</dbReference>
<dbReference type="Pfam" id="PF03949">
    <property type="entry name" value="Malic_M"/>
    <property type="match status" value="1"/>
</dbReference>
<dbReference type="CDD" id="cd05311">
    <property type="entry name" value="NAD_bind_2_malic_enz"/>
    <property type="match status" value="1"/>
</dbReference>
<dbReference type="Pfam" id="PF00390">
    <property type="entry name" value="malic"/>
    <property type="match status" value="1"/>
</dbReference>
<dbReference type="InterPro" id="IPR037062">
    <property type="entry name" value="Malic_N_dom_sf"/>
</dbReference>
<dbReference type="InterPro" id="IPR002912">
    <property type="entry name" value="ACT_dom"/>
</dbReference>
<dbReference type="Gene3D" id="3.40.50.10380">
    <property type="entry name" value="Malic enzyme, N-terminal domain"/>
    <property type="match status" value="1"/>
</dbReference>
<keyword evidence="1" id="KW-0560">Oxidoreductase</keyword>
<dbReference type="InterPro" id="IPR012302">
    <property type="entry name" value="Malic_NAD-bd"/>
</dbReference>
<dbReference type="SUPFAM" id="SSF53223">
    <property type="entry name" value="Aminoacid dehydrogenase-like, N-terminal domain"/>
    <property type="match status" value="1"/>
</dbReference>
<dbReference type="InterPro" id="IPR012301">
    <property type="entry name" value="Malic_N_dom"/>
</dbReference>
<dbReference type="InterPro" id="IPR036291">
    <property type="entry name" value="NAD(P)-bd_dom_sf"/>
</dbReference>
<evidence type="ECO:0000313" key="3">
    <source>
        <dbReference type="EMBL" id="UYG15833.1"/>
    </source>
</evidence>
<dbReference type="PROSITE" id="PS51671">
    <property type="entry name" value="ACT"/>
    <property type="match status" value="1"/>
</dbReference>
<evidence type="ECO:0000256" key="1">
    <source>
        <dbReference type="ARBA" id="ARBA00023002"/>
    </source>
</evidence>
<organism evidence="3 4">
    <name type="scientific">Brachybacterium huguangmaarense</name>
    <dbReference type="NCBI Taxonomy" id="1652028"/>
    <lineage>
        <taxon>Bacteria</taxon>
        <taxon>Bacillati</taxon>
        <taxon>Actinomycetota</taxon>
        <taxon>Actinomycetes</taxon>
        <taxon>Micrococcales</taxon>
        <taxon>Dermabacteraceae</taxon>
        <taxon>Brachybacterium</taxon>
    </lineage>
</organism>
<keyword evidence="4" id="KW-1185">Reference proteome</keyword>
<accession>A0ABY6FY30</accession>
<reference evidence="3" key="1">
    <citation type="submission" date="2022-10" db="EMBL/GenBank/DDBJ databases">
        <title>Whole-Genome Sequencing of Brachybacterium huguangmaarense BRM-3, Isolated from Betula schmidtii.</title>
        <authorList>
            <person name="Haam D."/>
        </authorList>
    </citation>
    <scope>NUCLEOTIDE SEQUENCE</scope>
    <source>
        <strain evidence="3">BRM-3</strain>
    </source>
</reference>